<dbReference type="EMBL" id="CP012342">
    <property type="protein sequence ID" value="AKV59629.1"/>
    <property type="molecule type" value="Genomic_DNA"/>
</dbReference>
<keyword evidence="8" id="KW-1185">Reference proteome</keyword>
<gene>
    <name evidence="7" type="ORF">AK829_11405</name>
</gene>
<evidence type="ECO:0000256" key="6">
    <source>
        <dbReference type="ARBA" id="ARBA00049988"/>
    </source>
</evidence>
<evidence type="ECO:0000256" key="2">
    <source>
        <dbReference type="ARBA" id="ARBA00022649"/>
    </source>
</evidence>
<reference evidence="7 8" key="1">
    <citation type="submission" date="2015-08" db="EMBL/GenBank/DDBJ databases">
        <authorList>
            <person name="Babu N.S."/>
            <person name="Beckwith C.J."/>
            <person name="Beseler K.G."/>
            <person name="Brison A."/>
            <person name="Carone J.V."/>
            <person name="Caskin T.P."/>
            <person name="Diamond M."/>
            <person name="Durham M.E."/>
            <person name="Foxe J.M."/>
            <person name="Go M."/>
            <person name="Henderson B.A."/>
            <person name="Jones I.B."/>
            <person name="McGettigan J.A."/>
            <person name="Micheletti S.J."/>
            <person name="Nasrallah M.E."/>
            <person name="Ortiz D."/>
            <person name="Piller C.R."/>
            <person name="Privatt S.R."/>
            <person name="Schneider S.L."/>
            <person name="Sharp S."/>
            <person name="Smith T.C."/>
            <person name="Stanton J.D."/>
            <person name="Ullery H.E."/>
            <person name="Wilson R.J."/>
            <person name="Serrano M.G."/>
            <person name="Buck G."/>
            <person name="Lee V."/>
            <person name="Wang Y."/>
            <person name="Carvalho R."/>
            <person name="Voegtly L."/>
            <person name="Shi R."/>
            <person name="Duckworth R."/>
            <person name="Johnson A."/>
            <person name="Loviza R."/>
            <person name="Walstead R."/>
            <person name="Shah Z."/>
            <person name="Kiflezghi M."/>
            <person name="Wade K."/>
            <person name="Ball S.L."/>
            <person name="Bradley K.W."/>
            <person name="Asai D.J."/>
            <person name="Bowman C.A."/>
            <person name="Russell D.A."/>
            <person name="Pope W.H."/>
            <person name="Jacobs-Sera D."/>
            <person name="Hendrix R.W."/>
            <person name="Hatfull G.F."/>
        </authorList>
    </citation>
    <scope>NUCLEOTIDE SEQUENCE [LARGE SCALE GENOMIC DNA]</scope>
    <source>
        <strain evidence="7 8">PUDD_83A45</strain>
    </source>
</reference>
<dbReference type="SUPFAM" id="SSF47598">
    <property type="entry name" value="Ribbon-helix-helix"/>
    <property type="match status" value="1"/>
</dbReference>
<accession>A0A0K1RDY7</accession>
<evidence type="ECO:0000313" key="8">
    <source>
        <dbReference type="Proteomes" id="UP000060016"/>
    </source>
</evidence>
<dbReference type="Pfam" id="PF08681">
    <property type="entry name" value="TacA1"/>
    <property type="match status" value="1"/>
</dbReference>
<keyword evidence="5" id="KW-0804">Transcription</keyword>
<evidence type="ECO:0000256" key="3">
    <source>
        <dbReference type="ARBA" id="ARBA00023015"/>
    </source>
</evidence>
<evidence type="ECO:0008006" key="9">
    <source>
        <dbReference type="Google" id="ProtNLM"/>
    </source>
</evidence>
<dbReference type="GO" id="GO:0006355">
    <property type="term" value="P:regulation of DNA-templated transcription"/>
    <property type="evidence" value="ECO:0007669"/>
    <property type="project" value="InterPro"/>
</dbReference>
<proteinExistence type="inferred from homology"/>
<dbReference type="STRING" id="156976.AK829_11405"/>
<comment type="similarity">
    <text evidence="6">Belongs to the TacA antitoxin family.</text>
</comment>
<keyword evidence="1" id="KW-0678">Repressor</keyword>
<dbReference type="KEGG" id="crie:AK829_11405"/>
<evidence type="ECO:0000256" key="5">
    <source>
        <dbReference type="ARBA" id="ARBA00023163"/>
    </source>
</evidence>
<dbReference type="AlphaFoldDB" id="A0A0K1RDY7"/>
<keyword evidence="2" id="KW-1277">Toxin-antitoxin system</keyword>
<dbReference type="InterPro" id="IPR014795">
    <property type="entry name" value="TacA_1-like"/>
</dbReference>
<dbReference type="PANTHER" id="PTHR35401">
    <property type="entry name" value="COPG FAMILY HELIX-TURN-HELIX PROTEIN-RELATED-RELATED"/>
    <property type="match status" value="1"/>
</dbReference>
<sequence length="94" mass="10749">MTLTKDKRLNLRTTAQQDQRLKRAAEVREISVSEFILKSAMAEAEKVLADRRWFELNAEDFAKFEQALDTPVDGTKLARLLASESVFGKEFTLD</sequence>
<dbReference type="Proteomes" id="UP000060016">
    <property type="component" value="Chromosome"/>
</dbReference>
<keyword evidence="4" id="KW-0238">DNA-binding</keyword>
<dbReference type="PATRIC" id="fig|156976.3.peg.2299"/>
<organism evidence="7 8">
    <name type="scientific">Corynebacterium riegelii</name>
    <dbReference type="NCBI Taxonomy" id="156976"/>
    <lineage>
        <taxon>Bacteria</taxon>
        <taxon>Bacillati</taxon>
        <taxon>Actinomycetota</taxon>
        <taxon>Actinomycetes</taxon>
        <taxon>Mycobacteriales</taxon>
        <taxon>Corynebacteriaceae</taxon>
        <taxon>Corynebacterium</taxon>
    </lineage>
</organism>
<name>A0A0K1RDY7_9CORY</name>
<keyword evidence="3" id="KW-0805">Transcription regulation</keyword>
<dbReference type="Gene3D" id="1.20.5.780">
    <property type="entry name" value="Single helix bin"/>
    <property type="match status" value="1"/>
</dbReference>
<evidence type="ECO:0000256" key="1">
    <source>
        <dbReference type="ARBA" id="ARBA00022491"/>
    </source>
</evidence>
<dbReference type="GO" id="GO:0003677">
    <property type="term" value="F:DNA binding"/>
    <property type="evidence" value="ECO:0007669"/>
    <property type="project" value="UniProtKB-KW"/>
</dbReference>
<protein>
    <recommendedName>
        <fullName evidence="9">DUF1778 domain-containing protein</fullName>
    </recommendedName>
</protein>
<evidence type="ECO:0000313" key="7">
    <source>
        <dbReference type="EMBL" id="AKV59629.1"/>
    </source>
</evidence>
<evidence type="ECO:0000256" key="4">
    <source>
        <dbReference type="ARBA" id="ARBA00023125"/>
    </source>
</evidence>
<dbReference type="RefSeq" id="WP_052206019.1">
    <property type="nucleotide sequence ID" value="NZ_CP012342.1"/>
</dbReference>
<dbReference type="InterPro" id="IPR010985">
    <property type="entry name" value="Ribbon_hlx_hlx"/>
</dbReference>
<dbReference type="PANTHER" id="PTHR35401:SF1">
    <property type="entry name" value="CYTOPLASMIC PROTEIN"/>
    <property type="match status" value="1"/>
</dbReference>